<dbReference type="Pfam" id="PF18962">
    <property type="entry name" value="Por_Secre_tail"/>
    <property type="match status" value="1"/>
</dbReference>
<dbReference type="Gene3D" id="2.60.40.1180">
    <property type="entry name" value="Golgi alpha-mannosidase II"/>
    <property type="match status" value="1"/>
</dbReference>
<evidence type="ECO:0000313" key="3">
    <source>
        <dbReference type="EMBL" id="AXY76845.1"/>
    </source>
</evidence>
<proteinExistence type="predicted"/>
<feature type="domain" description="BIG2" evidence="1">
    <location>
        <begin position="470"/>
        <end position="547"/>
    </location>
</feature>
<dbReference type="Pfam" id="PF02368">
    <property type="entry name" value="Big_2"/>
    <property type="match status" value="1"/>
</dbReference>
<protein>
    <submittedName>
        <fullName evidence="3">T9SS C-terminal target domain-containing protein</fullName>
    </submittedName>
</protein>
<sequence length="882" mass="96192">MKRTLTLLAPAWSKKTFYCIYVTISLLCLLQLQGNPVRAQDPPQYGTPYAAVPDPSDVNMYQVHIRPYSAAGNLAGVTARLDAIKALGTNVIYLMPHYPNGTDSRSSISPYCIKDFKGVGAEYGNLTNLRALVDGAHSRGMAVILDWVANQTSWDHPWITQHPDWYVRDGNGVIQPLNPFPDVAALNFGSSAMRTEMINSMRYWIFAANVDGFRCDYANYAPLDFWTQAINNLRGITSHKLLMFAEGDRLENFNAGFDMNFGDKWYYDAIRQIAGGASVAQIQTTTNTEYTFAGASQQVVRYTANHDTEGEATPFSVFQNHAGVVVNFLVSAYMRGVPFLTSGQEVDHNQTIPWPYTSVKINWSANPGAAADFTRVLNFRTSSTAIRRGTMTNYSNTNVCAFTKISGSEKVVVIANLRNSTQTFTIPAALAGSYVDAYTGTAVTLTSGATQSLTNFQYRVLTNANVPTVPVTSVSVSPAGISIKAATNTQLTATVAPANATNQSVNWSSGNTAVATVNASGLVTAIAAGTAVITATTVDQGKTATSTITVTPATTFTVNFYKPTTWGTGIKIYWWDAQPTGTLPNGTWPGVSMTSSGNGWYTYTFTNITSTNLIFNDGTNQTTDLTRNKTGWYLNGVWYDNDPGTPGPTYYQIQNRWQPTWYLYDGGNGQLRYGTNPGTNQAYQWLQEDAGSGYVLLKNRSSGKYIHVENQNGAVQCSTITPGWYSAMWAIAAATDGWSYIQNRWQTGQWINVEGQLGYAQYSGAQAGWHSAMWKFVNPTTGLTAGSSSTIQTATAVEDNITQPGDIRLYPNPSTGGHFFINIPALQENKLVTVSIRDISGKLLFQKNITGAARIEHGLPAGLYFVSIQSGQLKESRKLIVK</sequence>
<dbReference type="CDD" id="cd23432">
    <property type="entry name" value="beta-trefoil_Ricin_EndoBetaGal-like"/>
    <property type="match status" value="1"/>
</dbReference>
<dbReference type="Pfam" id="PF00128">
    <property type="entry name" value="Alpha-amylase"/>
    <property type="match status" value="1"/>
</dbReference>
<dbReference type="PANTHER" id="PTHR10357">
    <property type="entry name" value="ALPHA-AMYLASE FAMILY MEMBER"/>
    <property type="match status" value="1"/>
</dbReference>
<dbReference type="SUPFAM" id="SSF49373">
    <property type="entry name" value="Invasin/intimin cell-adhesion fragments"/>
    <property type="match status" value="1"/>
</dbReference>
<dbReference type="InterPro" id="IPR031965">
    <property type="entry name" value="CBM26"/>
</dbReference>
<dbReference type="InterPro" id="IPR003343">
    <property type="entry name" value="Big_2"/>
</dbReference>
<dbReference type="Gene3D" id="3.20.20.80">
    <property type="entry name" value="Glycosidases"/>
    <property type="match status" value="1"/>
</dbReference>
<dbReference type="GO" id="GO:0004556">
    <property type="term" value="F:alpha-amylase activity"/>
    <property type="evidence" value="ECO:0007669"/>
    <property type="project" value="TreeGrafter"/>
</dbReference>
<dbReference type="PANTHER" id="PTHR10357:SF205">
    <property type="entry name" value="O-GLYCOSYL HYDROLASE FAMILY 13"/>
    <property type="match status" value="1"/>
</dbReference>
<keyword evidence="4" id="KW-1185">Reference proteome</keyword>
<reference evidence="3 4" key="1">
    <citation type="submission" date="2018-09" db="EMBL/GenBank/DDBJ databases">
        <title>Genome sequencing of strain 6GH32-13.</title>
        <authorList>
            <person name="Weon H.-Y."/>
            <person name="Heo J."/>
            <person name="Kwon S.-W."/>
        </authorList>
    </citation>
    <scope>NUCLEOTIDE SEQUENCE [LARGE SCALE GENOMIC DNA]</scope>
    <source>
        <strain evidence="3 4">5GH32-13</strain>
    </source>
</reference>
<dbReference type="Gene3D" id="2.80.10.50">
    <property type="match status" value="1"/>
</dbReference>
<dbReference type="InterPro" id="IPR026444">
    <property type="entry name" value="Secre_tail"/>
</dbReference>
<dbReference type="InterPro" id="IPR017853">
    <property type="entry name" value="GH"/>
</dbReference>
<gene>
    <name evidence="3" type="ORF">D3H65_23875</name>
</gene>
<dbReference type="SUPFAM" id="SSF50370">
    <property type="entry name" value="Ricin B-like lectins"/>
    <property type="match status" value="1"/>
</dbReference>
<dbReference type="EMBL" id="CP032157">
    <property type="protein sequence ID" value="AXY76845.1"/>
    <property type="molecule type" value="Genomic_DNA"/>
</dbReference>
<dbReference type="InterPro" id="IPR013783">
    <property type="entry name" value="Ig-like_fold"/>
</dbReference>
<dbReference type="InterPro" id="IPR035992">
    <property type="entry name" value="Ricin_B-like_lectins"/>
</dbReference>
<dbReference type="Proteomes" id="UP000263900">
    <property type="component" value="Chromosome"/>
</dbReference>
<dbReference type="SMART" id="SM00635">
    <property type="entry name" value="BID_2"/>
    <property type="match status" value="1"/>
</dbReference>
<dbReference type="InterPro" id="IPR008964">
    <property type="entry name" value="Invasin/intimin_cell_adhesion"/>
</dbReference>
<dbReference type="InterPro" id="IPR006047">
    <property type="entry name" value="GH13_cat_dom"/>
</dbReference>
<organism evidence="3 4">
    <name type="scientific">Paraflavitalea soli</name>
    <dbReference type="NCBI Taxonomy" id="2315862"/>
    <lineage>
        <taxon>Bacteria</taxon>
        <taxon>Pseudomonadati</taxon>
        <taxon>Bacteroidota</taxon>
        <taxon>Chitinophagia</taxon>
        <taxon>Chitinophagales</taxon>
        <taxon>Chitinophagaceae</taxon>
        <taxon>Paraflavitalea</taxon>
    </lineage>
</organism>
<dbReference type="CDD" id="cd11313">
    <property type="entry name" value="AmyAc_arch_bac_AmyA"/>
    <property type="match status" value="1"/>
</dbReference>
<dbReference type="Pfam" id="PF16738">
    <property type="entry name" value="CBM26"/>
    <property type="match status" value="1"/>
</dbReference>
<dbReference type="Gene3D" id="2.60.40.1080">
    <property type="match status" value="1"/>
</dbReference>
<dbReference type="SMART" id="SM00642">
    <property type="entry name" value="Aamy"/>
    <property type="match status" value="1"/>
</dbReference>
<accession>A0A3B7MYM9</accession>
<dbReference type="InterPro" id="IPR013780">
    <property type="entry name" value="Glyco_hydro_b"/>
</dbReference>
<dbReference type="OrthoDB" id="9806009at2"/>
<dbReference type="KEGG" id="pseg:D3H65_23875"/>
<evidence type="ECO:0000259" key="2">
    <source>
        <dbReference type="SMART" id="SM00642"/>
    </source>
</evidence>
<feature type="domain" description="Glycosyl hydrolase family 13 catalytic" evidence="2">
    <location>
        <begin position="62"/>
        <end position="380"/>
    </location>
</feature>
<dbReference type="NCBIfam" id="TIGR04183">
    <property type="entry name" value="Por_Secre_tail"/>
    <property type="match status" value="1"/>
</dbReference>
<dbReference type="Gene3D" id="2.60.40.10">
    <property type="entry name" value="Immunoglobulins"/>
    <property type="match status" value="1"/>
</dbReference>
<name>A0A3B7MYM9_9BACT</name>
<dbReference type="SUPFAM" id="SSF51011">
    <property type="entry name" value="Glycosyl hydrolase domain"/>
    <property type="match status" value="1"/>
</dbReference>
<dbReference type="GO" id="GO:0009313">
    <property type="term" value="P:oligosaccharide catabolic process"/>
    <property type="evidence" value="ECO:0007669"/>
    <property type="project" value="TreeGrafter"/>
</dbReference>
<evidence type="ECO:0000259" key="1">
    <source>
        <dbReference type="SMART" id="SM00635"/>
    </source>
</evidence>
<dbReference type="SUPFAM" id="SSF51445">
    <property type="entry name" value="(Trans)glycosidases"/>
    <property type="match status" value="1"/>
</dbReference>
<dbReference type="RefSeq" id="WP_119052722.1">
    <property type="nucleotide sequence ID" value="NZ_CP032157.1"/>
</dbReference>
<dbReference type="AlphaFoldDB" id="A0A3B7MYM9"/>
<evidence type="ECO:0000313" key="4">
    <source>
        <dbReference type="Proteomes" id="UP000263900"/>
    </source>
</evidence>